<gene>
    <name evidence="1" type="ORF">SAMEA4364220_01100</name>
</gene>
<keyword evidence="1" id="KW-0238">DNA-binding</keyword>
<dbReference type="eggNOG" id="COG4578">
    <property type="taxonomic scope" value="Bacteria"/>
</dbReference>
<accession>A0A239TP94</accession>
<dbReference type="AlphaFoldDB" id="A0A239TP94"/>
<dbReference type="EMBL" id="LT906446">
    <property type="protein sequence ID" value="SNU99382.1"/>
    <property type="molecule type" value="Genomic_DNA"/>
</dbReference>
<evidence type="ECO:0000313" key="1">
    <source>
        <dbReference type="EMBL" id="SNU99382.1"/>
    </source>
</evidence>
<evidence type="ECO:0000313" key="2">
    <source>
        <dbReference type="Proteomes" id="UP000215383"/>
    </source>
</evidence>
<name>A0A239TP94_9FIRM</name>
<organism evidence="1 2">
    <name type="scientific">Megamonas hypermegale</name>
    <dbReference type="NCBI Taxonomy" id="158847"/>
    <lineage>
        <taxon>Bacteria</taxon>
        <taxon>Bacillati</taxon>
        <taxon>Bacillota</taxon>
        <taxon>Negativicutes</taxon>
        <taxon>Selenomonadales</taxon>
        <taxon>Selenomonadaceae</taxon>
        <taxon>Megamonas</taxon>
    </lineage>
</organism>
<sequence length="134" mass="15459">MFWILIVLAIAMWVLQGILSVFQLKKFNRELKRLRKSGRVAIGKARGRFKAGCLLMLCIDENCKIIKGRKLQGITSFASFKDFNNLNGIVLTDITEDFCNNFDKQTKTAILSAVEEYRQYTKQQEEKMCLDTPK</sequence>
<dbReference type="PIRSF" id="PIRSF011474">
    <property type="entry name" value="Glucitol_operon_activator"/>
    <property type="match status" value="1"/>
</dbReference>
<keyword evidence="2" id="KW-1185">Reference proteome</keyword>
<reference evidence="1 2" key="1">
    <citation type="submission" date="2017-06" db="EMBL/GenBank/DDBJ databases">
        <authorList>
            <consortium name="Pathogen Informatics"/>
        </authorList>
    </citation>
    <scope>NUCLEOTIDE SEQUENCE [LARGE SCALE GENOMIC DNA]</scope>
    <source>
        <strain evidence="1 2">NCTC10570</strain>
    </source>
</reference>
<dbReference type="InterPro" id="IPR009693">
    <property type="entry name" value="Glucitol_operon_activator"/>
</dbReference>
<dbReference type="RefSeq" id="WP_027889780.1">
    <property type="nucleotide sequence ID" value="NZ_LT906446.1"/>
</dbReference>
<proteinExistence type="predicted"/>
<dbReference type="Proteomes" id="UP000215383">
    <property type="component" value="Chromosome 1"/>
</dbReference>
<dbReference type="Pfam" id="PF06923">
    <property type="entry name" value="GutM"/>
    <property type="match status" value="1"/>
</dbReference>
<dbReference type="GO" id="GO:0003677">
    <property type="term" value="F:DNA binding"/>
    <property type="evidence" value="ECO:0007669"/>
    <property type="project" value="UniProtKB-KW"/>
</dbReference>
<dbReference type="GeneID" id="78507108"/>
<protein>
    <submittedName>
        <fullName evidence="1">DNA-binding transcriptional activator GutM</fullName>
    </submittedName>
</protein>